<accession>A0A8D8BLN8</accession>
<reference evidence="2" key="1">
    <citation type="submission" date="2021-05" db="EMBL/GenBank/DDBJ databases">
        <authorList>
            <person name="Alioto T."/>
            <person name="Alioto T."/>
            <person name="Gomez Garrido J."/>
        </authorList>
    </citation>
    <scope>NUCLEOTIDE SEQUENCE</scope>
</reference>
<name>A0A8D8BLN8_CULPI</name>
<protein>
    <submittedName>
        <fullName evidence="2">(northern house mosquito) hypothetical protein</fullName>
    </submittedName>
</protein>
<feature type="compositionally biased region" description="Polar residues" evidence="1">
    <location>
        <begin position="9"/>
        <end position="30"/>
    </location>
</feature>
<feature type="region of interest" description="Disordered" evidence="1">
    <location>
        <begin position="1"/>
        <end position="30"/>
    </location>
</feature>
<dbReference type="AlphaFoldDB" id="A0A8D8BLN8"/>
<evidence type="ECO:0000313" key="2">
    <source>
        <dbReference type="EMBL" id="CAG6477991.1"/>
    </source>
</evidence>
<dbReference type="EMBL" id="HBUE01081995">
    <property type="protein sequence ID" value="CAG6477991.1"/>
    <property type="molecule type" value="Transcribed_RNA"/>
</dbReference>
<evidence type="ECO:0000256" key="1">
    <source>
        <dbReference type="SAM" id="MobiDB-lite"/>
    </source>
</evidence>
<organism evidence="2">
    <name type="scientific">Culex pipiens</name>
    <name type="common">House mosquito</name>
    <dbReference type="NCBI Taxonomy" id="7175"/>
    <lineage>
        <taxon>Eukaryota</taxon>
        <taxon>Metazoa</taxon>
        <taxon>Ecdysozoa</taxon>
        <taxon>Arthropoda</taxon>
        <taxon>Hexapoda</taxon>
        <taxon>Insecta</taxon>
        <taxon>Pterygota</taxon>
        <taxon>Neoptera</taxon>
        <taxon>Endopterygota</taxon>
        <taxon>Diptera</taxon>
        <taxon>Nematocera</taxon>
        <taxon>Culicoidea</taxon>
        <taxon>Culicidae</taxon>
        <taxon>Culicinae</taxon>
        <taxon>Culicini</taxon>
        <taxon>Culex</taxon>
        <taxon>Culex</taxon>
    </lineage>
</organism>
<sequence length="179" mass="19336">MRKLVRCESPSQKSNHLVRNSGGTNASHSSAKYHSSCRTILASTTTGAIRPRGSYSWAITERMLRLVGDRSQTTETTNRNTSASGSQLMPRVLIVSSGSNCNDDCVPRSSLGMSARTASELEHHLRSWNPPFSSSLQRSERSRIASSTVCAPPMKSSTYMCFLMAALAWGNCAPSSSAS</sequence>
<proteinExistence type="predicted"/>